<protein>
    <submittedName>
        <fullName evidence="1">Uncharacterized protein</fullName>
    </submittedName>
</protein>
<evidence type="ECO:0000313" key="1">
    <source>
        <dbReference type="EMBL" id="RFC67088.1"/>
    </source>
</evidence>
<dbReference type="Proteomes" id="UP000262379">
    <property type="component" value="Unassembled WGS sequence"/>
</dbReference>
<sequence length="64" mass="7548">MSKHNISEYSVDLTELEVLVEPESGDVFCIFEFEEEPTLIVRMNRFRFKNFQNKSKAALARLLH</sequence>
<comment type="caution">
    <text evidence="1">The sequence shown here is derived from an EMBL/GenBank/DDBJ whole genome shotgun (WGS) entry which is preliminary data.</text>
</comment>
<dbReference type="EMBL" id="QURN01000009">
    <property type="protein sequence ID" value="RFC67088.1"/>
    <property type="molecule type" value="Genomic_DNA"/>
</dbReference>
<gene>
    <name evidence="1" type="ORF">DY251_13025</name>
</gene>
<accession>A0A371XCX9</accession>
<organism evidence="1 2">
    <name type="scientific">Mesorhizobium denitrificans</name>
    <dbReference type="NCBI Taxonomy" id="2294114"/>
    <lineage>
        <taxon>Bacteria</taxon>
        <taxon>Pseudomonadati</taxon>
        <taxon>Pseudomonadota</taxon>
        <taxon>Alphaproteobacteria</taxon>
        <taxon>Hyphomicrobiales</taxon>
        <taxon>Phyllobacteriaceae</taxon>
        <taxon>Mesorhizobium</taxon>
    </lineage>
</organism>
<dbReference type="RefSeq" id="WP_116624340.1">
    <property type="nucleotide sequence ID" value="NZ_QURN01000009.1"/>
</dbReference>
<name>A0A371XCX9_9HYPH</name>
<evidence type="ECO:0000313" key="2">
    <source>
        <dbReference type="Proteomes" id="UP000262379"/>
    </source>
</evidence>
<keyword evidence="2" id="KW-1185">Reference proteome</keyword>
<reference evidence="2" key="1">
    <citation type="submission" date="2018-08" db="EMBL/GenBank/DDBJ databases">
        <authorList>
            <person name="Im W.T."/>
        </authorList>
    </citation>
    <scope>NUCLEOTIDE SEQUENCE [LARGE SCALE GENOMIC DNA]</scope>
    <source>
        <strain evidence="2">LA-28</strain>
    </source>
</reference>
<dbReference type="AlphaFoldDB" id="A0A371XCX9"/>
<proteinExistence type="predicted"/>